<dbReference type="Pfam" id="PF01266">
    <property type="entry name" value="DAO"/>
    <property type="match status" value="1"/>
</dbReference>
<dbReference type="Pfam" id="PF16901">
    <property type="entry name" value="DAO_C"/>
    <property type="match status" value="1"/>
</dbReference>
<dbReference type="GO" id="GO:0009331">
    <property type="term" value="C:glycerol-3-phosphate dehydrogenase (FAD) complex"/>
    <property type="evidence" value="ECO:0007669"/>
    <property type="project" value="UniProtKB-UniRule"/>
</dbReference>
<dbReference type="InterPro" id="IPR038299">
    <property type="entry name" value="DAO_C_sf"/>
</dbReference>
<dbReference type="PRINTS" id="PR01001">
    <property type="entry name" value="FADG3PDH"/>
</dbReference>
<dbReference type="SUPFAM" id="SSF51905">
    <property type="entry name" value="FAD/NAD(P)-binding domain"/>
    <property type="match status" value="1"/>
</dbReference>
<sequence length="522" mass="57960">MGEPEMTDLFVIGGGVNGCGIARDAAGRGLSVTLAEQGDLAQGTSSASSKLFHGGLRYLEYLDFKLVREALAERELLLKAMPHIAWPMRFVLPYDPAMRFEKGSPVSKWLGRVAPWWRGRRPAWLIRLGLFLYDHMGGKHDLPRTERLDLRKGKASRKHESWGLKPQFRKGWEYSDAWVDDARLVVLNARDAAARGAKVLTRTKVVAAKRQGDHWEVTTEGPKGQVVHHAKGLVNAAGPWVDAVTHGPLAHQGAAHVRLVRGAHIVTKKLFAHDRALFLQGPDGRIIFLLPFEQDFTLIGTTEAAQTTPPETAHCTEAERDYLINFANHYLETPISAEDVVWSFAGVRPLYDDGTASATAATRDYVLQLEAEGAPLLTIYGGKITTYRHLAQAAVDKLATYFPKAQSAWTAGAPLPGGDFGYGARALTERIRVRYRFLGEARALRMAHAYGTEVFEVLGEANRAPDLGRDFGAGLTEVELRWLIAREWAQTAEDVVWRRTKLGLRMTAEEIAALDEWMQQQI</sequence>
<dbReference type="Gene3D" id="1.10.8.870">
    <property type="entry name" value="Alpha-glycerophosphate oxidase, cap domain"/>
    <property type="match status" value="1"/>
</dbReference>
<accession>A0A1N7Q5G6</accession>
<evidence type="ECO:0000259" key="8">
    <source>
        <dbReference type="Pfam" id="PF16901"/>
    </source>
</evidence>
<feature type="domain" description="FAD dependent oxidoreductase" evidence="7">
    <location>
        <begin position="8"/>
        <end position="388"/>
    </location>
</feature>
<dbReference type="InterPro" id="IPR036188">
    <property type="entry name" value="FAD/NAD-bd_sf"/>
</dbReference>
<feature type="domain" description="Alpha-glycerophosphate oxidase C-terminal" evidence="8">
    <location>
        <begin position="410"/>
        <end position="516"/>
    </location>
</feature>
<keyword evidence="3 6" id="KW-0285">Flavoprotein</keyword>
<dbReference type="PANTHER" id="PTHR11985">
    <property type="entry name" value="GLYCEROL-3-PHOSPHATE DEHYDROGENASE"/>
    <property type="match status" value="1"/>
</dbReference>
<dbReference type="Gene3D" id="6.10.250.1890">
    <property type="match status" value="1"/>
</dbReference>
<evidence type="ECO:0000259" key="7">
    <source>
        <dbReference type="Pfam" id="PF01266"/>
    </source>
</evidence>
<dbReference type="PROSITE" id="PS00977">
    <property type="entry name" value="FAD_G3PDH_1"/>
    <property type="match status" value="1"/>
</dbReference>
<dbReference type="EMBL" id="FTOG01000013">
    <property type="protein sequence ID" value="SIT18108.1"/>
    <property type="molecule type" value="Genomic_DNA"/>
</dbReference>
<dbReference type="InterPro" id="IPR006076">
    <property type="entry name" value="FAD-dep_OxRdtase"/>
</dbReference>
<gene>
    <name evidence="9" type="ORF">SAMN05421580_11333</name>
</gene>
<dbReference type="Proteomes" id="UP000186221">
    <property type="component" value="Unassembled WGS sequence"/>
</dbReference>
<dbReference type="AlphaFoldDB" id="A0A1N7Q5G6"/>
<evidence type="ECO:0000313" key="10">
    <source>
        <dbReference type="Proteomes" id="UP000186221"/>
    </source>
</evidence>
<dbReference type="InterPro" id="IPR031656">
    <property type="entry name" value="DAO_C"/>
</dbReference>
<organism evidence="9 10">
    <name type="scientific">Rhodobacter aestuarii</name>
    <dbReference type="NCBI Taxonomy" id="453582"/>
    <lineage>
        <taxon>Bacteria</taxon>
        <taxon>Pseudomonadati</taxon>
        <taxon>Pseudomonadota</taxon>
        <taxon>Alphaproteobacteria</taxon>
        <taxon>Rhodobacterales</taxon>
        <taxon>Rhodobacter group</taxon>
        <taxon>Rhodobacter</taxon>
    </lineage>
</organism>
<name>A0A1N7Q5G6_9RHOB</name>
<reference evidence="10" key="1">
    <citation type="submission" date="2017-01" db="EMBL/GenBank/DDBJ databases">
        <authorList>
            <person name="Varghese N."/>
            <person name="Submissions S."/>
        </authorList>
    </citation>
    <scope>NUCLEOTIDE SEQUENCE [LARGE SCALE GENOMIC DNA]</scope>
    <source>
        <strain evidence="10">DSM 19945</strain>
    </source>
</reference>
<dbReference type="RefSeq" id="WP_076486177.1">
    <property type="nucleotide sequence ID" value="NZ_FTOG01000013.1"/>
</dbReference>
<keyword evidence="5 6" id="KW-0560">Oxidoreductase</keyword>
<dbReference type="PANTHER" id="PTHR11985:SF15">
    <property type="entry name" value="GLYCEROL-3-PHOSPHATE DEHYDROGENASE, MITOCHONDRIAL"/>
    <property type="match status" value="1"/>
</dbReference>
<dbReference type="InterPro" id="IPR000447">
    <property type="entry name" value="G3P_DH_FAD-dep"/>
</dbReference>
<dbReference type="Gene3D" id="3.30.9.10">
    <property type="entry name" value="D-Amino Acid Oxidase, subunit A, domain 2"/>
    <property type="match status" value="1"/>
</dbReference>
<dbReference type="NCBIfam" id="NF008899">
    <property type="entry name" value="PRK12266.1"/>
    <property type="match status" value="1"/>
</dbReference>
<keyword evidence="4" id="KW-0274">FAD</keyword>
<evidence type="ECO:0000256" key="4">
    <source>
        <dbReference type="ARBA" id="ARBA00022827"/>
    </source>
</evidence>
<proteinExistence type="inferred from homology"/>
<evidence type="ECO:0000256" key="6">
    <source>
        <dbReference type="RuleBase" id="RU361217"/>
    </source>
</evidence>
<dbReference type="Gene3D" id="3.50.50.60">
    <property type="entry name" value="FAD/NAD(P)-binding domain"/>
    <property type="match status" value="1"/>
</dbReference>
<comment type="cofactor">
    <cofactor evidence="1 6">
        <name>FAD</name>
        <dbReference type="ChEBI" id="CHEBI:57692"/>
    </cofactor>
</comment>
<evidence type="ECO:0000256" key="5">
    <source>
        <dbReference type="ARBA" id="ARBA00023002"/>
    </source>
</evidence>
<evidence type="ECO:0000313" key="9">
    <source>
        <dbReference type="EMBL" id="SIT18108.1"/>
    </source>
</evidence>
<evidence type="ECO:0000256" key="3">
    <source>
        <dbReference type="ARBA" id="ARBA00022630"/>
    </source>
</evidence>
<dbReference type="STRING" id="453582.SAMN05421580_11333"/>
<dbReference type="PROSITE" id="PS00978">
    <property type="entry name" value="FAD_G3PDH_2"/>
    <property type="match status" value="1"/>
</dbReference>
<evidence type="ECO:0000256" key="1">
    <source>
        <dbReference type="ARBA" id="ARBA00001974"/>
    </source>
</evidence>
<comment type="catalytic activity">
    <reaction evidence="6">
        <text>a quinone + sn-glycerol 3-phosphate = dihydroxyacetone phosphate + a quinol</text>
        <dbReference type="Rhea" id="RHEA:18977"/>
        <dbReference type="ChEBI" id="CHEBI:24646"/>
        <dbReference type="ChEBI" id="CHEBI:57597"/>
        <dbReference type="ChEBI" id="CHEBI:57642"/>
        <dbReference type="ChEBI" id="CHEBI:132124"/>
        <dbReference type="EC" id="1.1.5.3"/>
    </reaction>
</comment>
<dbReference type="GO" id="GO:0004368">
    <property type="term" value="F:glycerol-3-phosphate dehydrogenase (quinone) activity"/>
    <property type="evidence" value="ECO:0007669"/>
    <property type="project" value="UniProtKB-EC"/>
</dbReference>
<dbReference type="GO" id="GO:0046168">
    <property type="term" value="P:glycerol-3-phosphate catabolic process"/>
    <property type="evidence" value="ECO:0007669"/>
    <property type="project" value="TreeGrafter"/>
</dbReference>
<evidence type="ECO:0000256" key="2">
    <source>
        <dbReference type="ARBA" id="ARBA00007330"/>
    </source>
</evidence>
<dbReference type="NCBIfam" id="NF009906">
    <property type="entry name" value="PRK13369.1"/>
    <property type="match status" value="1"/>
</dbReference>
<dbReference type="EC" id="1.1.5.3" evidence="6"/>
<protein>
    <recommendedName>
        <fullName evidence="6">Glycerol-3-phosphate dehydrogenase</fullName>
        <ecNumber evidence="6">1.1.5.3</ecNumber>
    </recommendedName>
</protein>
<comment type="similarity">
    <text evidence="2 6">Belongs to the FAD-dependent glycerol-3-phosphate dehydrogenase family.</text>
</comment>
<keyword evidence="10" id="KW-1185">Reference proteome</keyword>
<dbReference type="OrthoDB" id="9766796at2"/>